<accession>A0ABD3Q1G2</accession>
<keyword evidence="3" id="KW-1185">Reference proteome</keyword>
<evidence type="ECO:0008006" key="4">
    <source>
        <dbReference type="Google" id="ProtNLM"/>
    </source>
</evidence>
<name>A0ABD3Q1G2_9STRA</name>
<organism evidence="2 3">
    <name type="scientific">Cyclotella cryptica</name>
    <dbReference type="NCBI Taxonomy" id="29204"/>
    <lineage>
        <taxon>Eukaryota</taxon>
        <taxon>Sar</taxon>
        <taxon>Stramenopiles</taxon>
        <taxon>Ochrophyta</taxon>
        <taxon>Bacillariophyta</taxon>
        <taxon>Coscinodiscophyceae</taxon>
        <taxon>Thalassiosirophycidae</taxon>
        <taxon>Stephanodiscales</taxon>
        <taxon>Stephanodiscaceae</taxon>
        <taxon>Cyclotella</taxon>
    </lineage>
</organism>
<dbReference type="Proteomes" id="UP001516023">
    <property type="component" value="Unassembled WGS sequence"/>
</dbReference>
<dbReference type="EMBL" id="JABMIG020000083">
    <property type="protein sequence ID" value="KAL3794200.1"/>
    <property type="molecule type" value="Genomic_DNA"/>
</dbReference>
<sequence>MKFTVVSLGKNEMGVCQGFDELFQKRYGRYHRYYFFHGTVGERSVNCANIPQRIPTCRARTITDDKTNKRGPPFFRKQHSTVVEFGVSPPGIHSRDVESSRAGSKILW</sequence>
<evidence type="ECO:0000313" key="3">
    <source>
        <dbReference type="Proteomes" id="UP001516023"/>
    </source>
</evidence>
<comment type="caution">
    <text evidence="2">The sequence shown here is derived from an EMBL/GenBank/DDBJ whole genome shotgun (WGS) entry which is preliminary data.</text>
</comment>
<evidence type="ECO:0000256" key="1">
    <source>
        <dbReference type="SAM" id="MobiDB-lite"/>
    </source>
</evidence>
<feature type="region of interest" description="Disordered" evidence="1">
    <location>
        <begin position="86"/>
        <end position="108"/>
    </location>
</feature>
<evidence type="ECO:0000313" key="2">
    <source>
        <dbReference type="EMBL" id="KAL3794200.1"/>
    </source>
</evidence>
<dbReference type="AlphaFoldDB" id="A0ABD3Q1G2"/>
<protein>
    <recommendedName>
        <fullName evidence="4">LAGLIDADG homing endonuclease</fullName>
    </recommendedName>
</protein>
<gene>
    <name evidence="2" type="ORF">HJC23_012907</name>
</gene>
<reference evidence="2 3" key="1">
    <citation type="journal article" date="2020" name="G3 (Bethesda)">
        <title>Improved Reference Genome for Cyclotella cryptica CCMP332, a Model for Cell Wall Morphogenesis, Salinity Adaptation, and Lipid Production in Diatoms (Bacillariophyta).</title>
        <authorList>
            <person name="Roberts W.R."/>
            <person name="Downey K.M."/>
            <person name="Ruck E.C."/>
            <person name="Traller J.C."/>
            <person name="Alverson A.J."/>
        </authorList>
    </citation>
    <scope>NUCLEOTIDE SEQUENCE [LARGE SCALE GENOMIC DNA]</scope>
    <source>
        <strain evidence="2 3">CCMP332</strain>
    </source>
</reference>
<proteinExistence type="predicted"/>